<accession>A0A4V5N3L1</accession>
<reference evidence="1 2" key="1">
    <citation type="submission" date="2017-03" db="EMBL/GenBank/DDBJ databases">
        <title>Genomes of endolithic fungi from Antarctica.</title>
        <authorList>
            <person name="Coleine C."/>
            <person name="Masonjones S."/>
            <person name="Stajich J.E."/>
        </authorList>
    </citation>
    <scope>NUCLEOTIDE SEQUENCE [LARGE SCALE GENOMIC DNA]</scope>
    <source>
        <strain evidence="1 2">CCFEE 6315</strain>
    </source>
</reference>
<organism evidence="1 2">
    <name type="scientific">Salinomyces thailandicus</name>
    <dbReference type="NCBI Taxonomy" id="706561"/>
    <lineage>
        <taxon>Eukaryota</taxon>
        <taxon>Fungi</taxon>
        <taxon>Dikarya</taxon>
        <taxon>Ascomycota</taxon>
        <taxon>Pezizomycotina</taxon>
        <taxon>Dothideomycetes</taxon>
        <taxon>Dothideomycetidae</taxon>
        <taxon>Mycosphaerellales</taxon>
        <taxon>Teratosphaeriaceae</taxon>
        <taxon>Salinomyces</taxon>
    </lineage>
</organism>
<keyword evidence="2" id="KW-1185">Reference proteome</keyword>
<dbReference type="EMBL" id="NAJL01000047">
    <property type="protein sequence ID" value="TKA24089.1"/>
    <property type="molecule type" value="Genomic_DNA"/>
</dbReference>
<dbReference type="Proteomes" id="UP000308549">
    <property type="component" value="Unassembled WGS sequence"/>
</dbReference>
<dbReference type="PANTHER" id="PTHR47843:SF5">
    <property type="entry name" value="BTB_POZ DOMAIN PROTEIN"/>
    <property type="match status" value="1"/>
</dbReference>
<protein>
    <submittedName>
        <fullName evidence="1">Uncharacterized protein</fullName>
    </submittedName>
</protein>
<comment type="caution">
    <text evidence="1">The sequence shown here is derived from an EMBL/GenBank/DDBJ whole genome shotgun (WGS) entry which is preliminary data.</text>
</comment>
<dbReference type="PANTHER" id="PTHR47843">
    <property type="entry name" value="BTB DOMAIN-CONTAINING PROTEIN-RELATED"/>
    <property type="match status" value="1"/>
</dbReference>
<dbReference type="OrthoDB" id="6359816at2759"/>
<name>A0A4V5N3L1_9PEZI</name>
<evidence type="ECO:0000313" key="2">
    <source>
        <dbReference type="Proteomes" id="UP000308549"/>
    </source>
</evidence>
<sequence>MCAASPALAAACDIGLKKSKTGVIEHDYELSADETVTVLDEIASEGGSGRHILMTSGANARLTAHARMYAIDEYYQLPTLEGLASENFHHMAKTDFDTEGFIYDVKEVHDITPKEDKGLRAILQKTVQRNMERLVQDRTFMAHIAEHADLQDFAAGMRKLLARQLA</sequence>
<proteinExistence type="predicted"/>
<evidence type="ECO:0000313" key="1">
    <source>
        <dbReference type="EMBL" id="TKA24089.1"/>
    </source>
</evidence>
<dbReference type="AlphaFoldDB" id="A0A4V5N3L1"/>
<gene>
    <name evidence="1" type="ORF">B0A50_06829</name>
</gene>